<reference evidence="2" key="1">
    <citation type="submission" date="2022-03" db="EMBL/GenBank/DDBJ databases">
        <authorList>
            <person name="Alioto T."/>
            <person name="Alioto T."/>
            <person name="Gomez Garrido J."/>
        </authorList>
    </citation>
    <scope>NUCLEOTIDE SEQUENCE</scope>
</reference>
<evidence type="ECO:0000313" key="3">
    <source>
        <dbReference type="Proteomes" id="UP001295444"/>
    </source>
</evidence>
<dbReference type="AlphaFoldDB" id="A0AAD1TJ21"/>
<organism evidence="2 3">
    <name type="scientific">Pelobates cultripes</name>
    <name type="common">Western spadefoot toad</name>
    <dbReference type="NCBI Taxonomy" id="61616"/>
    <lineage>
        <taxon>Eukaryota</taxon>
        <taxon>Metazoa</taxon>
        <taxon>Chordata</taxon>
        <taxon>Craniata</taxon>
        <taxon>Vertebrata</taxon>
        <taxon>Euteleostomi</taxon>
        <taxon>Amphibia</taxon>
        <taxon>Batrachia</taxon>
        <taxon>Anura</taxon>
        <taxon>Pelobatoidea</taxon>
        <taxon>Pelobatidae</taxon>
        <taxon>Pelobates</taxon>
    </lineage>
</organism>
<accession>A0AAD1TJ21</accession>
<evidence type="ECO:0000256" key="1">
    <source>
        <dbReference type="SAM" id="MobiDB-lite"/>
    </source>
</evidence>
<proteinExistence type="predicted"/>
<protein>
    <submittedName>
        <fullName evidence="2">Uncharacterized protein</fullName>
    </submittedName>
</protein>
<dbReference type="Proteomes" id="UP001295444">
    <property type="component" value="Chromosome 13"/>
</dbReference>
<gene>
    <name evidence="2" type="ORF">PECUL_23A005898</name>
</gene>
<sequence>MIRRSQKPPLEPPSGARDIRTLLQKRPPTKMAGMAERTPTEVQTDHRLLDSPPEQAHKPPQGTQMAGNRPPAQHMYRGTRAGDPINIFRSSEDDQH</sequence>
<name>A0AAD1TJ21_PELCU</name>
<dbReference type="EMBL" id="OW240924">
    <property type="protein sequence ID" value="CAH2328171.1"/>
    <property type="molecule type" value="Genomic_DNA"/>
</dbReference>
<keyword evidence="3" id="KW-1185">Reference proteome</keyword>
<feature type="region of interest" description="Disordered" evidence="1">
    <location>
        <begin position="1"/>
        <end position="96"/>
    </location>
</feature>
<evidence type="ECO:0000313" key="2">
    <source>
        <dbReference type="EMBL" id="CAH2328171.1"/>
    </source>
</evidence>